<feature type="coiled-coil region" evidence="8">
    <location>
        <begin position="110"/>
        <end position="158"/>
    </location>
</feature>
<comment type="subcellular location">
    <subcellularLocation>
        <location evidence="1">Cytoplasm</location>
        <location evidence="1">Cytoskeleton</location>
    </subcellularLocation>
</comment>
<dbReference type="PANTHER" id="PTHR47972:SF45">
    <property type="entry name" value="PROTEIN CLARET SEGREGATIONAL"/>
    <property type="match status" value="1"/>
</dbReference>
<dbReference type="SUPFAM" id="SSF52540">
    <property type="entry name" value="P-loop containing nucleoside triphosphate hydrolases"/>
    <property type="match status" value="1"/>
</dbReference>
<sequence>MPWTVCRCKKTNCFTNNQCICVRESIACRESCLCRDKGRKQCIDPAVASTSTAVSTCTDEFRLLTVKTGAIKKTSTAVSTCTNEFRPLTAKTGAIKKTSTAVSTSTQTLNENEMEMVNALQKRLQETEKKAEKWEIFADKMETENRKLHNVIHELKGNIKVFCRVRPLTQKENEQEKAEKTVH</sequence>
<evidence type="ECO:0000256" key="2">
    <source>
        <dbReference type="ARBA" id="ARBA00022701"/>
    </source>
</evidence>
<dbReference type="PANTHER" id="PTHR47972">
    <property type="entry name" value="KINESIN-LIKE PROTEIN KLP-3"/>
    <property type="match status" value="1"/>
</dbReference>
<dbReference type="InterPro" id="IPR027640">
    <property type="entry name" value="Kinesin-like_fam"/>
</dbReference>
<reference evidence="11" key="1">
    <citation type="submission" date="2025-08" db="UniProtKB">
        <authorList>
            <consortium name="RefSeq"/>
        </authorList>
    </citation>
    <scope>IDENTIFICATION</scope>
    <source>
        <tissue evidence="11">Whole body</tissue>
    </source>
</reference>
<dbReference type="RefSeq" id="XP_024868177.1">
    <property type="nucleotide sequence ID" value="XM_025012409.1"/>
</dbReference>
<dbReference type="OrthoDB" id="8123794at2759"/>
<evidence type="ECO:0000313" key="11">
    <source>
        <dbReference type="RefSeq" id="XP_024868177.1"/>
    </source>
</evidence>
<dbReference type="InterPro" id="IPR031852">
    <property type="entry name" value="Vik1/Cik1_MT-bd"/>
</dbReference>
<name>A0A6J1PF53_9HYME</name>
<dbReference type="GeneID" id="112452290"/>
<dbReference type="InterPro" id="IPR027417">
    <property type="entry name" value="P-loop_NTPase"/>
</dbReference>
<comment type="similarity">
    <text evidence="7">Belongs to the TRAFAC class myosin-kinesin ATPase superfamily. Kinesin family.</text>
</comment>
<feature type="domain" description="Kinesin motor" evidence="9">
    <location>
        <begin position="158"/>
        <end position="183"/>
    </location>
</feature>
<dbReference type="Proteomes" id="UP000504618">
    <property type="component" value="Unplaced"/>
</dbReference>
<evidence type="ECO:0000259" key="9">
    <source>
        <dbReference type="PROSITE" id="PS50067"/>
    </source>
</evidence>
<accession>A0A6J1PF53</accession>
<keyword evidence="5" id="KW-0505">Motor protein</keyword>
<evidence type="ECO:0000256" key="3">
    <source>
        <dbReference type="ARBA" id="ARBA00022741"/>
    </source>
</evidence>
<keyword evidence="6" id="KW-0206">Cytoskeleton</keyword>
<keyword evidence="2" id="KW-0493">Microtubule</keyword>
<proteinExistence type="inferred from homology"/>
<dbReference type="AlphaFoldDB" id="A0A6J1PF53"/>
<dbReference type="InterPro" id="IPR001752">
    <property type="entry name" value="Kinesin_motor_dom"/>
</dbReference>
<gene>
    <name evidence="11" type="primary">LOC112452290</name>
</gene>
<protein>
    <submittedName>
        <fullName evidence="11">Kinesin-like protein KIN-14C isoform X1</fullName>
    </submittedName>
</protein>
<keyword evidence="8" id="KW-0175">Coiled coil</keyword>
<evidence type="ECO:0000256" key="7">
    <source>
        <dbReference type="PROSITE-ProRule" id="PRU00283"/>
    </source>
</evidence>
<dbReference type="GO" id="GO:0008017">
    <property type="term" value="F:microtubule binding"/>
    <property type="evidence" value="ECO:0007669"/>
    <property type="project" value="InterPro"/>
</dbReference>
<keyword evidence="10" id="KW-1185">Reference proteome</keyword>
<evidence type="ECO:0000256" key="6">
    <source>
        <dbReference type="ARBA" id="ARBA00023212"/>
    </source>
</evidence>
<evidence type="ECO:0000256" key="4">
    <source>
        <dbReference type="ARBA" id="ARBA00022840"/>
    </source>
</evidence>
<dbReference type="GO" id="GO:0005524">
    <property type="term" value="F:ATP binding"/>
    <property type="evidence" value="ECO:0007669"/>
    <property type="project" value="UniProtKB-KW"/>
</dbReference>
<evidence type="ECO:0000256" key="5">
    <source>
        <dbReference type="ARBA" id="ARBA00023175"/>
    </source>
</evidence>
<keyword evidence="3" id="KW-0547">Nucleotide-binding</keyword>
<dbReference type="PROSITE" id="PS50067">
    <property type="entry name" value="KINESIN_MOTOR_2"/>
    <property type="match status" value="1"/>
</dbReference>
<evidence type="ECO:0000313" key="10">
    <source>
        <dbReference type="Proteomes" id="UP000504618"/>
    </source>
</evidence>
<dbReference type="GO" id="GO:0003777">
    <property type="term" value="F:microtubule motor activity"/>
    <property type="evidence" value="ECO:0007669"/>
    <property type="project" value="InterPro"/>
</dbReference>
<organism evidence="10 11">
    <name type="scientific">Temnothorax curvispinosus</name>
    <dbReference type="NCBI Taxonomy" id="300111"/>
    <lineage>
        <taxon>Eukaryota</taxon>
        <taxon>Metazoa</taxon>
        <taxon>Ecdysozoa</taxon>
        <taxon>Arthropoda</taxon>
        <taxon>Hexapoda</taxon>
        <taxon>Insecta</taxon>
        <taxon>Pterygota</taxon>
        <taxon>Neoptera</taxon>
        <taxon>Endopterygota</taxon>
        <taxon>Hymenoptera</taxon>
        <taxon>Apocrita</taxon>
        <taxon>Aculeata</taxon>
        <taxon>Formicoidea</taxon>
        <taxon>Formicidae</taxon>
        <taxon>Myrmicinae</taxon>
        <taxon>Temnothorax</taxon>
    </lineage>
</organism>
<dbReference type="Gene3D" id="3.40.850.10">
    <property type="entry name" value="Kinesin motor domain"/>
    <property type="match status" value="1"/>
</dbReference>
<keyword evidence="6" id="KW-0963">Cytoplasm</keyword>
<evidence type="ECO:0000256" key="1">
    <source>
        <dbReference type="ARBA" id="ARBA00004245"/>
    </source>
</evidence>
<keyword evidence="4" id="KW-0067">ATP-binding</keyword>
<dbReference type="GO" id="GO:0007018">
    <property type="term" value="P:microtubule-based movement"/>
    <property type="evidence" value="ECO:0007669"/>
    <property type="project" value="InterPro"/>
</dbReference>
<dbReference type="Pfam" id="PF16796">
    <property type="entry name" value="Microtub_bd"/>
    <property type="match status" value="1"/>
</dbReference>
<evidence type="ECO:0000256" key="8">
    <source>
        <dbReference type="SAM" id="Coils"/>
    </source>
</evidence>
<dbReference type="InterPro" id="IPR036961">
    <property type="entry name" value="Kinesin_motor_dom_sf"/>
</dbReference>
<dbReference type="GO" id="GO:0005874">
    <property type="term" value="C:microtubule"/>
    <property type="evidence" value="ECO:0007669"/>
    <property type="project" value="UniProtKB-KW"/>
</dbReference>
<comment type="caution">
    <text evidence="7">Lacks conserved residue(s) required for the propagation of feature annotation.</text>
</comment>